<dbReference type="Pfam" id="PF03133">
    <property type="entry name" value="TTL"/>
    <property type="match status" value="1"/>
</dbReference>
<reference evidence="4" key="1">
    <citation type="submission" date="2021-02" db="EMBL/GenBank/DDBJ databases">
        <title>First Annotated Genome of the Yellow-green Alga Tribonema minus.</title>
        <authorList>
            <person name="Mahan K.M."/>
        </authorList>
    </citation>
    <scope>NUCLEOTIDE SEQUENCE</scope>
    <source>
        <strain evidence="4">UTEX B ZZ1240</strain>
    </source>
</reference>
<dbReference type="GO" id="GO:0015631">
    <property type="term" value="F:tubulin binding"/>
    <property type="evidence" value="ECO:0007669"/>
    <property type="project" value="TreeGrafter"/>
</dbReference>
<name>A0A835ZHG5_9STRA</name>
<protein>
    <submittedName>
        <fullName evidence="4">Tubulin-tyrosine ligase/Tubulin polyglutamylase</fullName>
    </submittedName>
</protein>
<evidence type="ECO:0000313" key="4">
    <source>
        <dbReference type="EMBL" id="KAG5189003.1"/>
    </source>
</evidence>
<dbReference type="Proteomes" id="UP000664859">
    <property type="component" value="Unassembled WGS sequence"/>
</dbReference>
<accession>A0A835ZHG5</accession>
<evidence type="ECO:0000256" key="3">
    <source>
        <dbReference type="ARBA" id="ARBA00022840"/>
    </source>
</evidence>
<sequence>PRSRELTRKDLLKKHLTRAMAASARHAREFHIMPQTFVLPHEYTAFVAATNIWIMKPVGLSRGRGIEVIDDVSAVRYSDSVVVQRYVGRPLLLGGYKFDLRLYVLVTSFNPLEAFLYREGFARVSTRAYDVTAEGLRDRFVHLTNSSIQATRDSPLLDGELHETGGTKASLTYLWARLRRARVPVDRLWSDITALVVKALVACEPGVPAQPNAFELFGFDVLVDAALRPWLLEVNASPQMDRDHALDRRVKEALIRVCSARRVVACSRRERPS</sequence>
<feature type="non-terminal residue" evidence="4">
    <location>
        <position position="1"/>
    </location>
</feature>
<keyword evidence="2" id="KW-0547">Nucleotide-binding</keyword>
<keyword evidence="5" id="KW-1185">Reference proteome</keyword>
<proteinExistence type="predicted"/>
<dbReference type="PROSITE" id="PS51221">
    <property type="entry name" value="TTL"/>
    <property type="match status" value="1"/>
</dbReference>
<dbReference type="AlphaFoldDB" id="A0A835ZHG5"/>
<dbReference type="GO" id="GO:0036064">
    <property type="term" value="C:ciliary basal body"/>
    <property type="evidence" value="ECO:0007669"/>
    <property type="project" value="TreeGrafter"/>
</dbReference>
<dbReference type="GO" id="GO:0005524">
    <property type="term" value="F:ATP binding"/>
    <property type="evidence" value="ECO:0007669"/>
    <property type="project" value="UniProtKB-KW"/>
</dbReference>
<keyword evidence="1 4" id="KW-0436">Ligase</keyword>
<keyword evidence="3" id="KW-0067">ATP-binding</keyword>
<organism evidence="4 5">
    <name type="scientific">Tribonema minus</name>
    <dbReference type="NCBI Taxonomy" id="303371"/>
    <lineage>
        <taxon>Eukaryota</taxon>
        <taxon>Sar</taxon>
        <taxon>Stramenopiles</taxon>
        <taxon>Ochrophyta</taxon>
        <taxon>PX clade</taxon>
        <taxon>Xanthophyceae</taxon>
        <taxon>Tribonematales</taxon>
        <taxon>Tribonemataceae</taxon>
        <taxon>Tribonema</taxon>
    </lineage>
</organism>
<evidence type="ECO:0000313" key="5">
    <source>
        <dbReference type="Proteomes" id="UP000664859"/>
    </source>
</evidence>
<dbReference type="InterPro" id="IPR004344">
    <property type="entry name" value="TTL/TTLL_fam"/>
</dbReference>
<dbReference type="OrthoDB" id="202825at2759"/>
<gene>
    <name evidence="4" type="ORF">JKP88DRAFT_177349</name>
</gene>
<dbReference type="PANTHER" id="PTHR12241:SF155">
    <property type="entry name" value="TUBULIN-TYROSINE LIGASE FAMILY PROTEIN"/>
    <property type="match status" value="1"/>
</dbReference>
<dbReference type="SUPFAM" id="SSF56059">
    <property type="entry name" value="Glutathione synthetase ATP-binding domain-like"/>
    <property type="match status" value="1"/>
</dbReference>
<dbReference type="EMBL" id="JAFCMP010000058">
    <property type="protein sequence ID" value="KAG5189003.1"/>
    <property type="molecule type" value="Genomic_DNA"/>
</dbReference>
<dbReference type="GO" id="GO:0000226">
    <property type="term" value="P:microtubule cytoskeleton organization"/>
    <property type="evidence" value="ECO:0007669"/>
    <property type="project" value="TreeGrafter"/>
</dbReference>
<dbReference type="Gene3D" id="3.30.470.20">
    <property type="entry name" value="ATP-grasp fold, B domain"/>
    <property type="match status" value="1"/>
</dbReference>
<dbReference type="GO" id="GO:0070740">
    <property type="term" value="F:tubulin-glutamic acid ligase activity"/>
    <property type="evidence" value="ECO:0007669"/>
    <property type="project" value="TreeGrafter"/>
</dbReference>
<comment type="caution">
    <text evidence="4">The sequence shown here is derived from an EMBL/GenBank/DDBJ whole genome shotgun (WGS) entry which is preliminary data.</text>
</comment>
<evidence type="ECO:0000256" key="2">
    <source>
        <dbReference type="ARBA" id="ARBA00022741"/>
    </source>
</evidence>
<dbReference type="PANTHER" id="PTHR12241">
    <property type="entry name" value="TUBULIN POLYGLUTAMYLASE"/>
    <property type="match status" value="1"/>
</dbReference>
<evidence type="ECO:0000256" key="1">
    <source>
        <dbReference type="ARBA" id="ARBA00022598"/>
    </source>
</evidence>